<sequence length="104" mass="11585">MNCLARPLQGPRHQAVGSTEAAPQPFCQPVSPLRRAWNKTARDLIPSPSSSNLRRSKQLIKDAVMDNDFLKHLDVGQVREIVDSMYPQEFAAGSWVIREGDVGE</sequence>
<dbReference type="PROSITE" id="PS50042">
    <property type="entry name" value="CNMP_BINDING_3"/>
    <property type="match status" value="1"/>
</dbReference>
<proteinExistence type="predicted"/>
<reference evidence="3 4" key="1">
    <citation type="submission" date="2019-05" db="EMBL/GenBank/DDBJ databases">
        <title>Another draft genome of Portunus trituberculatus and its Hox gene families provides insights of decapod evolution.</title>
        <authorList>
            <person name="Jeong J.-H."/>
            <person name="Song I."/>
            <person name="Kim S."/>
            <person name="Choi T."/>
            <person name="Kim D."/>
            <person name="Ryu S."/>
            <person name="Kim W."/>
        </authorList>
    </citation>
    <scope>NUCLEOTIDE SEQUENCE [LARGE SCALE GENOMIC DNA]</scope>
    <source>
        <tissue evidence="3">Muscle</tissue>
    </source>
</reference>
<dbReference type="InterPro" id="IPR018490">
    <property type="entry name" value="cNMP-bd_dom_sf"/>
</dbReference>
<evidence type="ECO:0000259" key="2">
    <source>
        <dbReference type="PROSITE" id="PS50042"/>
    </source>
</evidence>
<dbReference type="EMBL" id="VSRR010009813">
    <property type="protein sequence ID" value="MPC50931.1"/>
    <property type="molecule type" value="Genomic_DNA"/>
</dbReference>
<evidence type="ECO:0000313" key="4">
    <source>
        <dbReference type="Proteomes" id="UP000324222"/>
    </source>
</evidence>
<feature type="region of interest" description="Disordered" evidence="1">
    <location>
        <begin position="1"/>
        <end position="23"/>
    </location>
</feature>
<dbReference type="InterPro" id="IPR000595">
    <property type="entry name" value="cNMP-bd_dom"/>
</dbReference>
<gene>
    <name evidence="3" type="primary">PRKG1_3</name>
    <name evidence="3" type="ORF">E2C01_044764</name>
</gene>
<accession>A0A5B7FTY2</accession>
<keyword evidence="3" id="KW-0418">Kinase</keyword>
<comment type="caution">
    <text evidence="3">The sequence shown here is derived from an EMBL/GenBank/DDBJ whole genome shotgun (WGS) entry which is preliminary data.</text>
</comment>
<organism evidence="3 4">
    <name type="scientific">Portunus trituberculatus</name>
    <name type="common">Swimming crab</name>
    <name type="synonym">Neptunus trituberculatus</name>
    <dbReference type="NCBI Taxonomy" id="210409"/>
    <lineage>
        <taxon>Eukaryota</taxon>
        <taxon>Metazoa</taxon>
        <taxon>Ecdysozoa</taxon>
        <taxon>Arthropoda</taxon>
        <taxon>Crustacea</taxon>
        <taxon>Multicrustacea</taxon>
        <taxon>Malacostraca</taxon>
        <taxon>Eumalacostraca</taxon>
        <taxon>Eucarida</taxon>
        <taxon>Decapoda</taxon>
        <taxon>Pleocyemata</taxon>
        <taxon>Brachyura</taxon>
        <taxon>Eubrachyura</taxon>
        <taxon>Portunoidea</taxon>
        <taxon>Portunidae</taxon>
        <taxon>Portuninae</taxon>
        <taxon>Portunus</taxon>
    </lineage>
</organism>
<dbReference type="GO" id="GO:0016301">
    <property type="term" value="F:kinase activity"/>
    <property type="evidence" value="ECO:0007669"/>
    <property type="project" value="UniProtKB-KW"/>
</dbReference>
<evidence type="ECO:0000313" key="3">
    <source>
        <dbReference type="EMBL" id="MPC50931.1"/>
    </source>
</evidence>
<dbReference type="AlphaFoldDB" id="A0A5B7FTY2"/>
<evidence type="ECO:0000256" key="1">
    <source>
        <dbReference type="SAM" id="MobiDB-lite"/>
    </source>
</evidence>
<protein>
    <submittedName>
        <fullName evidence="3">cGMP-dependent protein kinase 1</fullName>
    </submittedName>
</protein>
<dbReference type="Gene3D" id="2.60.120.10">
    <property type="entry name" value="Jelly Rolls"/>
    <property type="match status" value="1"/>
</dbReference>
<keyword evidence="4" id="KW-1185">Reference proteome</keyword>
<dbReference type="OrthoDB" id="63267at2759"/>
<feature type="domain" description="Cyclic nucleotide-binding" evidence="2">
    <location>
        <begin position="69"/>
        <end position="104"/>
    </location>
</feature>
<name>A0A5B7FTY2_PORTR</name>
<dbReference type="InterPro" id="IPR014710">
    <property type="entry name" value="RmlC-like_jellyroll"/>
</dbReference>
<keyword evidence="3" id="KW-0808">Transferase</keyword>
<dbReference type="Proteomes" id="UP000324222">
    <property type="component" value="Unassembled WGS sequence"/>
</dbReference>
<dbReference type="SUPFAM" id="SSF51206">
    <property type="entry name" value="cAMP-binding domain-like"/>
    <property type="match status" value="1"/>
</dbReference>